<keyword evidence="11" id="KW-1185">Reference proteome</keyword>
<keyword evidence="3" id="KW-0808">Transferase</keyword>
<dbReference type="InterPro" id="IPR019734">
    <property type="entry name" value="TPR_rpt"/>
</dbReference>
<sequence length="265" mass="31551">MKTSARRFFWKSKVHNRYLIIKGFLSCVLYFRALCYLHLKQWEKASADCRKAMELDRKSVKAHYYLGRSLLCLQQFDEAVRTLTRAFEMAKNQKMLYGDEITGALRQARREKFRVEEEKRIKQEIELQKYLCKLINDDKERKLKQLKIEADEPPTKEEFDEIENAAQTRLVETNRLFTLVDERRQKREVPDYLCGKISFDLLRDPVVTPSGVTYDRRDILEHLQRVGHFDPVTRAPLTADQLIPNLSMKEVIDHFLEQNEWAVDY</sequence>
<evidence type="ECO:0000256" key="5">
    <source>
        <dbReference type="ARBA" id="ARBA00022786"/>
    </source>
</evidence>
<dbReference type="Gene3D" id="3.30.40.10">
    <property type="entry name" value="Zinc/RING finger domain, C3HC4 (zinc finger)"/>
    <property type="match status" value="1"/>
</dbReference>
<name>A0A915ILL7_ROMCU</name>
<dbReference type="GO" id="GO:0071218">
    <property type="term" value="P:cellular response to misfolded protein"/>
    <property type="evidence" value="ECO:0007669"/>
    <property type="project" value="TreeGrafter"/>
</dbReference>
<protein>
    <recommendedName>
        <fullName evidence="7">E3 ubiquitin-protein ligase CHIP</fullName>
        <ecNumber evidence="2">2.3.2.27</ecNumber>
    </recommendedName>
    <alternativeName>
        <fullName evidence="8">RING-type E3 ubiquitin transferase CHIP</fullName>
    </alternativeName>
</protein>
<dbReference type="AlphaFoldDB" id="A0A915ILL7"/>
<evidence type="ECO:0000259" key="10">
    <source>
        <dbReference type="PROSITE" id="PS51698"/>
    </source>
</evidence>
<dbReference type="InterPro" id="IPR045202">
    <property type="entry name" value="CHIP_RING-Ubox"/>
</dbReference>
<dbReference type="PANTHER" id="PTHR46803:SF2">
    <property type="entry name" value="E3 UBIQUITIN-PROTEIN LIGASE CHIP"/>
    <property type="match status" value="1"/>
</dbReference>
<keyword evidence="5" id="KW-0833">Ubl conjugation pathway</keyword>
<dbReference type="Gene3D" id="6.10.140.2020">
    <property type="match status" value="1"/>
</dbReference>
<dbReference type="SMART" id="SM00504">
    <property type="entry name" value="Ubox"/>
    <property type="match status" value="1"/>
</dbReference>
<dbReference type="InterPro" id="IPR013083">
    <property type="entry name" value="Znf_RING/FYVE/PHD"/>
</dbReference>
<evidence type="ECO:0000313" key="12">
    <source>
        <dbReference type="WBParaSite" id="nRc.2.0.1.t14710-RA"/>
    </source>
</evidence>
<feature type="repeat" description="TPR" evidence="9">
    <location>
        <begin position="60"/>
        <end position="93"/>
    </location>
</feature>
<evidence type="ECO:0000256" key="4">
    <source>
        <dbReference type="ARBA" id="ARBA00022737"/>
    </source>
</evidence>
<dbReference type="OMA" id="WAGVEHD"/>
<organism evidence="11 12">
    <name type="scientific">Romanomermis culicivorax</name>
    <name type="common">Nematode worm</name>
    <dbReference type="NCBI Taxonomy" id="13658"/>
    <lineage>
        <taxon>Eukaryota</taxon>
        <taxon>Metazoa</taxon>
        <taxon>Ecdysozoa</taxon>
        <taxon>Nematoda</taxon>
        <taxon>Enoplea</taxon>
        <taxon>Dorylaimia</taxon>
        <taxon>Mermithida</taxon>
        <taxon>Mermithoidea</taxon>
        <taxon>Mermithidae</taxon>
        <taxon>Romanomermis</taxon>
    </lineage>
</organism>
<dbReference type="SUPFAM" id="SSF57850">
    <property type="entry name" value="RING/U-box"/>
    <property type="match status" value="1"/>
</dbReference>
<dbReference type="InterPro" id="IPR003613">
    <property type="entry name" value="Ubox_domain"/>
</dbReference>
<dbReference type="EC" id="2.3.2.27" evidence="2"/>
<dbReference type="GO" id="GO:0061630">
    <property type="term" value="F:ubiquitin protein ligase activity"/>
    <property type="evidence" value="ECO:0007669"/>
    <property type="project" value="UniProtKB-EC"/>
</dbReference>
<dbReference type="InterPro" id="IPR041312">
    <property type="entry name" value="CHIP_TPR_N"/>
</dbReference>
<feature type="domain" description="U-box" evidence="10">
    <location>
        <begin position="188"/>
        <end position="262"/>
    </location>
</feature>
<dbReference type="WBParaSite" id="nRc.2.0.1.t14710-RA">
    <property type="protein sequence ID" value="nRc.2.0.1.t14710-RA"/>
    <property type="gene ID" value="nRc.2.0.1.g14710"/>
</dbReference>
<dbReference type="GO" id="GO:0006515">
    <property type="term" value="P:protein quality control for misfolded or incompletely synthesized proteins"/>
    <property type="evidence" value="ECO:0007669"/>
    <property type="project" value="TreeGrafter"/>
</dbReference>
<dbReference type="GO" id="GO:0045862">
    <property type="term" value="P:positive regulation of proteolysis"/>
    <property type="evidence" value="ECO:0007669"/>
    <property type="project" value="TreeGrafter"/>
</dbReference>
<evidence type="ECO:0000256" key="3">
    <source>
        <dbReference type="ARBA" id="ARBA00022679"/>
    </source>
</evidence>
<evidence type="ECO:0000256" key="8">
    <source>
        <dbReference type="ARBA" id="ARBA00044543"/>
    </source>
</evidence>
<reference evidence="12" key="1">
    <citation type="submission" date="2022-11" db="UniProtKB">
        <authorList>
            <consortium name="WormBaseParasite"/>
        </authorList>
    </citation>
    <scope>IDENTIFICATION</scope>
</reference>
<dbReference type="GO" id="GO:0030018">
    <property type="term" value="C:Z disc"/>
    <property type="evidence" value="ECO:0007669"/>
    <property type="project" value="TreeGrafter"/>
</dbReference>
<evidence type="ECO:0000256" key="6">
    <source>
        <dbReference type="ARBA" id="ARBA00022803"/>
    </source>
</evidence>
<keyword evidence="4" id="KW-0677">Repeat</keyword>
<dbReference type="Proteomes" id="UP000887565">
    <property type="component" value="Unplaced"/>
</dbReference>
<dbReference type="Pfam" id="PF18391">
    <property type="entry name" value="CHIP_TPR_N"/>
    <property type="match status" value="1"/>
</dbReference>
<dbReference type="PANTHER" id="PTHR46803">
    <property type="entry name" value="E3 UBIQUITIN-PROTEIN LIGASE CHIP"/>
    <property type="match status" value="1"/>
</dbReference>
<dbReference type="GO" id="GO:0000209">
    <property type="term" value="P:protein polyubiquitination"/>
    <property type="evidence" value="ECO:0007669"/>
    <property type="project" value="TreeGrafter"/>
</dbReference>
<dbReference type="PROSITE" id="PS50005">
    <property type="entry name" value="TPR"/>
    <property type="match status" value="1"/>
</dbReference>
<dbReference type="SUPFAM" id="SSF48452">
    <property type="entry name" value="TPR-like"/>
    <property type="match status" value="1"/>
</dbReference>
<accession>A0A915ILL7</accession>
<dbReference type="Pfam" id="PF12895">
    <property type="entry name" value="ANAPC3"/>
    <property type="match status" value="1"/>
</dbReference>
<evidence type="ECO:0000256" key="1">
    <source>
        <dbReference type="ARBA" id="ARBA00000900"/>
    </source>
</evidence>
<dbReference type="GO" id="GO:0051087">
    <property type="term" value="F:protein-folding chaperone binding"/>
    <property type="evidence" value="ECO:0007669"/>
    <property type="project" value="TreeGrafter"/>
</dbReference>
<dbReference type="SMART" id="SM00028">
    <property type="entry name" value="TPR"/>
    <property type="match status" value="2"/>
</dbReference>
<dbReference type="GO" id="GO:0043161">
    <property type="term" value="P:proteasome-mediated ubiquitin-dependent protein catabolic process"/>
    <property type="evidence" value="ECO:0007669"/>
    <property type="project" value="TreeGrafter"/>
</dbReference>
<dbReference type="CDD" id="cd16654">
    <property type="entry name" value="RING-Ubox_CHIP"/>
    <property type="match status" value="1"/>
</dbReference>
<dbReference type="InterPro" id="IPR011990">
    <property type="entry name" value="TPR-like_helical_dom_sf"/>
</dbReference>
<dbReference type="Gene3D" id="1.25.40.10">
    <property type="entry name" value="Tetratricopeptide repeat domain"/>
    <property type="match status" value="1"/>
</dbReference>
<dbReference type="Pfam" id="PF04564">
    <property type="entry name" value="U-box"/>
    <property type="match status" value="1"/>
</dbReference>
<evidence type="ECO:0000256" key="9">
    <source>
        <dbReference type="PROSITE-ProRule" id="PRU00339"/>
    </source>
</evidence>
<evidence type="ECO:0000256" key="2">
    <source>
        <dbReference type="ARBA" id="ARBA00012483"/>
    </source>
</evidence>
<dbReference type="PROSITE" id="PS51698">
    <property type="entry name" value="U_BOX"/>
    <property type="match status" value="1"/>
</dbReference>
<dbReference type="FunFam" id="3.30.40.10:FF:000124">
    <property type="entry name" value="STIP1 homology and U box-containing protein 1"/>
    <property type="match status" value="1"/>
</dbReference>
<evidence type="ECO:0000313" key="11">
    <source>
        <dbReference type="Proteomes" id="UP000887565"/>
    </source>
</evidence>
<proteinExistence type="predicted"/>
<comment type="catalytic activity">
    <reaction evidence="1">
        <text>S-ubiquitinyl-[E2 ubiquitin-conjugating enzyme]-L-cysteine + [acceptor protein]-L-lysine = [E2 ubiquitin-conjugating enzyme]-L-cysteine + N(6)-ubiquitinyl-[acceptor protein]-L-lysine.</text>
        <dbReference type="EC" id="2.3.2.27"/>
    </reaction>
</comment>
<evidence type="ECO:0000256" key="7">
    <source>
        <dbReference type="ARBA" id="ARBA00044534"/>
    </source>
</evidence>
<keyword evidence="6 9" id="KW-0802">TPR repeat</keyword>